<keyword evidence="4 7" id="KW-0812">Transmembrane</keyword>
<name>A0ABQ7S9T7_9ACAR</name>
<feature type="transmembrane region" description="Helical" evidence="7">
    <location>
        <begin position="407"/>
        <end position="427"/>
    </location>
</feature>
<feature type="transmembrane region" description="Helical" evidence="7">
    <location>
        <begin position="316"/>
        <end position="338"/>
    </location>
</feature>
<keyword evidence="6 7" id="KW-0472">Membrane</keyword>
<accession>A0ABQ7S9T7</accession>
<feature type="transmembrane region" description="Helical" evidence="7">
    <location>
        <begin position="122"/>
        <end position="144"/>
    </location>
</feature>
<gene>
    <name evidence="8" type="primary">XKR6</name>
    <name evidence="8" type="ORF">GZH46_01299</name>
</gene>
<evidence type="ECO:0000256" key="7">
    <source>
        <dbReference type="RuleBase" id="RU910716"/>
    </source>
</evidence>
<organism evidence="8 9">
    <name type="scientific">Fragariocoptes setiger</name>
    <dbReference type="NCBI Taxonomy" id="1670756"/>
    <lineage>
        <taxon>Eukaryota</taxon>
        <taxon>Metazoa</taxon>
        <taxon>Ecdysozoa</taxon>
        <taxon>Arthropoda</taxon>
        <taxon>Chelicerata</taxon>
        <taxon>Arachnida</taxon>
        <taxon>Acari</taxon>
        <taxon>Acariformes</taxon>
        <taxon>Trombidiformes</taxon>
        <taxon>Prostigmata</taxon>
        <taxon>Eupodina</taxon>
        <taxon>Eriophyoidea</taxon>
        <taxon>Phytoptidae</taxon>
        <taxon>Fragariocoptes</taxon>
    </lineage>
</organism>
<evidence type="ECO:0000256" key="3">
    <source>
        <dbReference type="ARBA" id="ARBA00022475"/>
    </source>
</evidence>
<evidence type="ECO:0000313" key="9">
    <source>
        <dbReference type="Proteomes" id="UP000825002"/>
    </source>
</evidence>
<keyword evidence="3" id="KW-1003">Cell membrane</keyword>
<evidence type="ECO:0000256" key="1">
    <source>
        <dbReference type="ARBA" id="ARBA00004651"/>
    </source>
</evidence>
<feature type="transmembrane region" description="Helical" evidence="7">
    <location>
        <begin position="288"/>
        <end position="310"/>
    </location>
</feature>
<comment type="caution">
    <text evidence="8">The sequence shown here is derived from an EMBL/GenBank/DDBJ whole genome shotgun (WGS) entry which is preliminary data.</text>
</comment>
<keyword evidence="5 7" id="KW-1133">Transmembrane helix</keyword>
<reference evidence="8 9" key="1">
    <citation type="submission" date="2020-10" db="EMBL/GenBank/DDBJ databases">
        <authorList>
            <person name="Klimov P.B."/>
            <person name="Dyachkov S.M."/>
            <person name="Chetverikov P.E."/>
        </authorList>
    </citation>
    <scope>NUCLEOTIDE SEQUENCE [LARGE SCALE GENOMIC DNA]</scope>
    <source>
        <strain evidence="8">BMOC 18-1129-001#AD2665</strain>
        <tissue evidence="8">Entire mites</tissue>
    </source>
</reference>
<comment type="subcellular location">
    <subcellularLocation>
        <location evidence="1">Cell membrane</location>
        <topology evidence="1">Multi-pass membrane protein</topology>
    </subcellularLocation>
    <subcellularLocation>
        <location evidence="7">Membrane</location>
        <topology evidence="7">Multi-pass membrane protein</topology>
    </subcellularLocation>
</comment>
<keyword evidence="9" id="KW-1185">Reference proteome</keyword>
<protein>
    <recommendedName>
        <fullName evidence="7">XK-related protein</fullName>
    </recommendedName>
</protein>
<feature type="transmembrane region" description="Helical" evidence="7">
    <location>
        <begin position="374"/>
        <end position="395"/>
    </location>
</feature>
<evidence type="ECO:0000256" key="4">
    <source>
        <dbReference type="ARBA" id="ARBA00022692"/>
    </source>
</evidence>
<dbReference type="EMBL" id="JAIFTH010000217">
    <property type="protein sequence ID" value="KAG9510166.1"/>
    <property type="molecule type" value="Genomic_DNA"/>
</dbReference>
<feature type="transmembrane region" description="Helical" evidence="7">
    <location>
        <begin position="89"/>
        <end position="116"/>
    </location>
</feature>
<sequence length="454" mass="52787">MLIIDDNFSCVWPMEESNRPSVELDLSGEGLVIARRFRSSTLASNRPRITSYDELDFTLDESIVGNTTSIDLNDNCESKARAIAMRFDLIDAAALIFSMCSFVVDMITDIAVAVFHYLNHDWWYFGLTLTFIVIPTIITTSISFRWYLTDEEIDGAPAVSRRQWCVRSLFLILQMGPILRYFESLSYGMQWRKETDPEEKKRIYLRMIFEDSDATMLRLFEAFMESAPQLILQMYILAKNHSYDNDEYWTVVAQLASITTSLISVSWSLVSYSKSLRLTLPSKLPMSYWAITFMFLWELFTIGSRMIALALFTSVYVHHIALVCSLHWAVMFTWIVSMRTSFCNSRLEELGFNAVLAIIFIFCYFNPVDTATRYRYLIFFTFMFVENSALMGLWFQRCDPTQWYRALGLVAHYSLFFAGITLMLVYYRCFHPTGGIKLLYRSDCERANKSDLSK</sequence>
<dbReference type="InterPro" id="IPR018629">
    <property type="entry name" value="XK-rel"/>
</dbReference>
<dbReference type="PANTHER" id="PTHR16024:SF6">
    <property type="entry name" value="XK-RELATED PROTEIN"/>
    <property type="match status" value="1"/>
</dbReference>
<dbReference type="Proteomes" id="UP000825002">
    <property type="component" value="Unassembled WGS sequence"/>
</dbReference>
<evidence type="ECO:0000256" key="2">
    <source>
        <dbReference type="ARBA" id="ARBA00008789"/>
    </source>
</evidence>
<evidence type="ECO:0000256" key="5">
    <source>
        <dbReference type="ARBA" id="ARBA00022989"/>
    </source>
</evidence>
<dbReference type="InterPro" id="IPR050895">
    <property type="entry name" value="XK-related_scramblase"/>
</dbReference>
<comment type="similarity">
    <text evidence="2 7">Belongs to the XK family.</text>
</comment>
<evidence type="ECO:0000313" key="8">
    <source>
        <dbReference type="EMBL" id="KAG9510166.1"/>
    </source>
</evidence>
<proteinExistence type="inferred from homology"/>
<dbReference type="PANTHER" id="PTHR16024">
    <property type="entry name" value="XK-RELATED PROTEIN"/>
    <property type="match status" value="1"/>
</dbReference>
<feature type="transmembrane region" description="Helical" evidence="7">
    <location>
        <begin position="248"/>
        <end position="267"/>
    </location>
</feature>
<feature type="transmembrane region" description="Helical" evidence="7">
    <location>
        <begin position="350"/>
        <end position="368"/>
    </location>
</feature>
<evidence type="ECO:0000256" key="6">
    <source>
        <dbReference type="ARBA" id="ARBA00023136"/>
    </source>
</evidence>
<dbReference type="Pfam" id="PF09815">
    <property type="entry name" value="XK-related"/>
    <property type="match status" value="1"/>
</dbReference>